<feature type="domain" description="CFEM" evidence="12">
    <location>
        <begin position="105"/>
        <end position="159"/>
    </location>
</feature>
<comment type="subcellular location">
    <subcellularLocation>
        <location evidence="1">Membrane</location>
        <topology evidence="1">Lipid-anchor</topology>
        <topology evidence="1">GPI-anchor</topology>
    </subcellularLocation>
    <subcellularLocation>
        <location evidence="2">Secreted</location>
    </subcellularLocation>
</comment>
<evidence type="ECO:0000313" key="13">
    <source>
        <dbReference type="EMBL" id="KAK4207279.1"/>
    </source>
</evidence>
<name>A0AAN7B1Y5_9PEZI</name>
<feature type="signal peptide" evidence="11">
    <location>
        <begin position="1"/>
        <end position="33"/>
    </location>
</feature>
<keyword evidence="5" id="KW-0325">Glycoprotein</keyword>
<dbReference type="Proteomes" id="UP001301769">
    <property type="component" value="Unassembled WGS sequence"/>
</dbReference>
<evidence type="ECO:0000256" key="7">
    <source>
        <dbReference type="ARBA" id="ARBA00023157"/>
    </source>
</evidence>
<evidence type="ECO:0000256" key="6">
    <source>
        <dbReference type="ARBA" id="ARBA00022729"/>
    </source>
</evidence>
<sequence>MACPAPKHISMTTIYNLLSFLAISNNLQGFVAGSEVDIQKLPQCAWANCFPYHSSAIGCSSLSKDCFCHALAPVNCAAKNCTGNEWYAVEDWFNSECPNPTNVTLQRLPQCSRKCVRDSLIPEYCQSQLTRNCFCRLETEFERLTPCITDGCNATTSESEANETLSRFYRNTCVYQPTVDGNGVSGNSYGVSDGGPGGDEVVYAPKSPDPTDPSPPERVNLIAGLTSSFLAFFVVVVAVWIWLSRHRAKSGKKLPWGDFFDPPAPPPYSVDPPN</sequence>
<proteinExistence type="inferred from homology"/>
<keyword evidence="10" id="KW-0472">Membrane</keyword>
<evidence type="ECO:0000256" key="3">
    <source>
        <dbReference type="ARBA" id="ARBA00010031"/>
    </source>
</evidence>
<evidence type="ECO:0000256" key="10">
    <source>
        <dbReference type="SAM" id="Phobius"/>
    </source>
</evidence>
<keyword evidence="14" id="KW-1185">Reference proteome</keyword>
<evidence type="ECO:0000313" key="14">
    <source>
        <dbReference type="Proteomes" id="UP001301769"/>
    </source>
</evidence>
<protein>
    <recommendedName>
        <fullName evidence="12">CFEM domain-containing protein</fullName>
    </recommendedName>
</protein>
<feature type="region of interest" description="Disordered" evidence="9">
    <location>
        <begin position="184"/>
        <end position="215"/>
    </location>
</feature>
<keyword evidence="10" id="KW-0812">Transmembrane</keyword>
<evidence type="ECO:0000259" key="12">
    <source>
        <dbReference type="Pfam" id="PF05730"/>
    </source>
</evidence>
<evidence type="ECO:0000256" key="4">
    <source>
        <dbReference type="ARBA" id="ARBA00022525"/>
    </source>
</evidence>
<keyword evidence="5" id="KW-0336">GPI-anchor</keyword>
<accession>A0AAN7B1Y5</accession>
<keyword evidence="6 11" id="KW-0732">Signal</keyword>
<evidence type="ECO:0000256" key="1">
    <source>
        <dbReference type="ARBA" id="ARBA00004589"/>
    </source>
</evidence>
<keyword evidence="4" id="KW-0964">Secreted</keyword>
<feature type="transmembrane region" description="Helical" evidence="10">
    <location>
        <begin position="221"/>
        <end position="243"/>
    </location>
</feature>
<gene>
    <name evidence="13" type="ORF">QBC37DRAFT_380238</name>
</gene>
<reference evidence="13" key="1">
    <citation type="journal article" date="2023" name="Mol. Phylogenet. Evol.">
        <title>Genome-scale phylogeny and comparative genomics of the fungal order Sordariales.</title>
        <authorList>
            <person name="Hensen N."/>
            <person name="Bonometti L."/>
            <person name="Westerberg I."/>
            <person name="Brannstrom I.O."/>
            <person name="Guillou S."/>
            <person name="Cros-Aarteil S."/>
            <person name="Calhoun S."/>
            <person name="Haridas S."/>
            <person name="Kuo A."/>
            <person name="Mondo S."/>
            <person name="Pangilinan J."/>
            <person name="Riley R."/>
            <person name="LaButti K."/>
            <person name="Andreopoulos B."/>
            <person name="Lipzen A."/>
            <person name="Chen C."/>
            <person name="Yan M."/>
            <person name="Daum C."/>
            <person name="Ng V."/>
            <person name="Clum A."/>
            <person name="Steindorff A."/>
            <person name="Ohm R.A."/>
            <person name="Martin F."/>
            <person name="Silar P."/>
            <person name="Natvig D.O."/>
            <person name="Lalanne C."/>
            <person name="Gautier V."/>
            <person name="Ament-Velasquez S.L."/>
            <person name="Kruys A."/>
            <person name="Hutchinson M.I."/>
            <person name="Powell A.J."/>
            <person name="Barry K."/>
            <person name="Miller A.N."/>
            <person name="Grigoriev I.V."/>
            <person name="Debuchy R."/>
            <person name="Gladieux P."/>
            <person name="Hiltunen Thoren M."/>
            <person name="Johannesson H."/>
        </authorList>
    </citation>
    <scope>NUCLEOTIDE SEQUENCE</scope>
    <source>
        <strain evidence="13">PSN293</strain>
    </source>
</reference>
<dbReference type="Pfam" id="PF05730">
    <property type="entry name" value="CFEM"/>
    <property type="match status" value="1"/>
</dbReference>
<evidence type="ECO:0000256" key="5">
    <source>
        <dbReference type="ARBA" id="ARBA00022622"/>
    </source>
</evidence>
<keyword evidence="8" id="KW-0449">Lipoprotein</keyword>
<feature type="chain" id="PRO_5042926781" description="CFEM domain-containing protein" evidence="11">
    <location>
        <begin position="34"/>
        <end position="274"/>
    </location>
</feature>
<dbReference type="GO" id="GO:0005576">
    <property type="term" value="C:extracellular region"/>
    <property type="evidence" value="ECO:0007669"/>
    <property type="project" value="UniProtKB-SubCell"/>
</dbReference>
<evidence type="ECO:0000256" key="9">
    <source>
        <dbReference type="SAM" id="MobiDB-lite"/>
    </source>
</evidence>
<dbReference type="GO" id="GO:0098552">
    <property type="term" value="C:side of membrane"/>
    <property type="evidence" value="ECO:0007669"/>
    <property type="project" value="UniProtKB-KW"/>
</dbReference>
<dbReference type="AlphaFoldDB" id="A0AAN7B1Y5"/>
<evidence type="ECO:0000256" key="11">
    <source>
        <dbReference type="SAM" id="SignalP"/>
    </source>
</evidence>
<evidence type="ECO:0000256" key="2">
    <source>
        <dbReference type="ARBA" id="ARBA00004613"/>
    </source>
</evidence>
<comment type="similarity">
    <text evidence="3">Belongs to the RBT5 family.</text>
</comment>
<evidence type="ECO:0000256" key="8">
    <source>
        <dbReference type="ARBA" id="ARBA00023288"/>
    </source>
</evidence>
<dbReference type="InterPro" id="IPR008427">
    <property type="entry name" value="Extracellular_membr_CFEM_dom"/>
</dbReference>
<keyword evidence="10" id="KW-1133">Transmembrane helix</keyword>
<dbReference type="EMBL" id="MU858306">
    <property type="protein sequence ID" value="KAK4207279.1"/>
    <property type="molecule type" value="Genomic_DNA"/>
</dbReference>
<organism evidence="13 14">
    <name type="scientific">Rhypophila decipiens</name>
    <dbReference type="NCBI Taxonomy" id="261697"/>
    <lineage>
        <taxon>Eukaryota</taxon>
        <taxon>Fungi</taxon>
        <taxon>Dikarya</taxon>
        <taxon>Ascomycota</taxon>
        <taxon>Pezizomycotina</taxon>
        <taxon>Sordariomycetes</taxon>
        <taxon>Sordariomycetidae</taxon>
        <taxon>Sordariales</taxon>
        <taxon>Naviculisporaceae</taxon>
        <taxon>Rhypophila</taxon>
    </lineage>
</organism>
<comment type="caution">
    <text evidence="13">The sequence shown here is derived from an EMBL/GenBank/DDBJ whole genome shotgun (WGS) entry which is preliminary data.</text>
</comment>
<keyword evidence="7" id="KW-1015">Disulfide bond</keyword>
<reference evidence="13" key="2">
    <citation type="submission" date="2023-05" db="EMBL/GenBank/DDBJ databases">
        <authorList>
            <consortium name="Lawrence Berkeley National Laboratory"/>
            <person name="Steindorff A."/>
            <person name="Hensen N."/>
            <person name="Bonometti L."/>
            <person name="Westerberg I."/>
            <person name="Brannstrom I.O."/>
            <person name="Guillou S."/>
            <person name="Cros-Aarteil S."/>
            <person name="Calhoun S."/>
            <person name="Haridas S."/>
            <person name="Kuo A."/>
            <person name="Mondo S."/>
            <person name="Pangilinan J."/>
            <person name="Riley R."/>
            <person name="Labutti K."/>
            <person name="Andreopoulos B."/>
            <person name="Lipzen A."/>
            <person name="Chen C."/>
            <person name="Yanf M."/>
            <person name="Daum C."/>
            <person name="Ng V."/>
            <person name="Clum A."/>
            <person name="Ohm R."/>
            <person name="Martin F."/>
            <person name="Silar P."/>
            <person name="Natvig D."/>
            <person name="Lalanne C."/>
            <person name="Gautier V."/>
            <person name="Ament-Velasquez S.L."/>
            <person name="Kruys A."/>
            <person name="Hutchinson M.I."/>
            <person name="Powell A.J."/>
            <person name="Barry K."/>
            <person name="Miller A.N."/>
            <person name="Grigoriev I.V."/>
            <person name="Debuchy R."/>
            <person name="Gladieux P."/>
            <person name="Thoren M.H."/>
            <person name="Johannesson H."/>
        </authorList>
    </citation>
    <scope>NUCLEOTIDE SEQUENCE</scope>
    <source>
        <strain evidence="13">PSN293</strain>
    </source>
</reference>